<accession>A0A218Z668</accession>
<reference evidence="1 2" key="1">
    <citation type="submission" date="2017-04" db="EMBL/GenBank/DDBJ databases">
        <title>Draft genome sequence of Marssonina coronaria NL1: causal agent of apple blotch.</title>
        <authorList>
            <person name="Cheng Q."/>
        </authorList>
    </citation>
    <scope>NUCLEOTIDE SEQUENCE [LARGE SCALE GENOMIC DNA]</scope>
    <source>
        <strain evidence="1 2">NL1</strain>
    </source>
</reference>
<dbReference type="GO" id="GO:0003690">
    <property type="term" value="F:double-stranded DNA binding"/>
    <property type="evidence" value="ECO:0007669"/>
    <property type="project" value="InterPro"/>
</dbReference>
<dbReference type="PANTHER" id="PTHR12732:SF8">
    <property type="entry name" value="NUCLEAR MRNA EXPORT PROTEIN THP1"/>
    <property type="match status" value="1"/>
</dbReference>
<dbReference type="InterPro" id="IPR045114">
    <property type="entry name" value="Csn12-like"/>
</dbReference>
<comment type="caution">
    <text evidence="1">The sequence shown here is derived from an EMBL/GenBank/DDBJ whole genome shotgun (WGS) entry which is preliminary data.</text>
</comment>
<evidence type="ECO:0000313" key="1">
    <source>
        <dbReference type="EMBL" id="OWP03559.1"/>
    </source>
</evidence>
<dbReference type="GO" id="GO:0003723">
    <property type="term" value="F:RNA binding"/>
    <property type="evidence" value="ECO:0007669"/>
    <property type="project" value="InterPro"/>
</dbReference>
<evidence type="ECO:0000313" key="2">
    <source>
        <dbReference type="Proteomes" id="UP000242519"/>
    </source>
</evidence>
<name>A0A218Z668_9HELO</name>
<dbReference type="OrthoDB" id="5404651at2759"/>
<dbReference type="PANTHER" id="PTHR12732">
    <property type="entry name" value="UNCHARACTERIZED PROTEASOME COMPONENT REGION PCI-CONTAINING"/>
    <property type="match status" value="1"/>
</dbReference>
<dbReference type="InParanoid" id="A0A218Z668"/>
<dbReference type="SMART" id="SM00753">
    <property type="entry name" value="PAM"/>
    <property type="match status" value="1"/>
</dbReference>
<proteinExistence type="predicted"/>
<protein>
    <submittedName>
        <fullName evidence="1">COP9 signalosome complex subunit</fullName>
    </submittedName>
</protein>
<dbReference type="EMBL" id="MZNU01000176">
    <property type="protein sequence ID" value="OWP03559.1"/>
    <property type="molecule type" value="Genomic_DNA"/>
</dbReference>
<organism evidence="1 2">
    <name type="scientific">Diplocarpon coronariae</name>
    <dbReference type="NCBI Taxonomy" id="2795749"/>
    <lineage>
        <taxon>Eukaryota</taxon>
        <taxon>Fungi</taxon>
        <taxon>Dikarya</taxon>
        <taxon>Ascomycota</taxon>
        <taxon>Pezizomycotina</taxon>
        <taxon>Leotiomycetes</taxon>
        <taxon>Helotiales</taxon>
        <taxon>Drepanopezizaceae</taxon>
        <taxon>Diplocarpon</taxon>
    </lineage>
</organism>
<keyword evidence="2" id="KW-1185">Reference proteome</keyword>
<dbReference type="STRING" id="503106.A0A218Z668"/>
<dbReference type="Proteomes" id="UP000242519">
    <property type="component" value="Unassembled WGS sequence"/>
</dbReference>
<sequence>MAVADQFLSSILQFLKRKDALQLQAFFRVEPPLPEEFTQLGLELKTAWTNSKSLEQYIENALPFTDDDNTDEGGAWPGFLAFVQSYFEFWRDVNFEDLLRTHLQLTTLIISCNTAMSNASYGTVMLPTAIQLCTALAKLAMTLDKMPHLTQKVAKVKDVEAGEKKTLVEGSAETIQRAFTLCLNERTPSKNGIGRDGQPEGKKIGIYSFANLVLRLLFKSRKTALAKQLFTNTANQSPPLGLYPAAQRVTYLYYLGRYHFATGHFYFAQSCLQSAYDQCHAQCIRQRRAIIIHLLSANMILGRFPSQKFMSRPEADIVARFLPIAYAIRKGDMIAFKQALGPEAGNERFFFHHGVYLQLVSRCEVLVWRSLARRVFLLTYKFPWNPDSKKAPTLSLADMVAAVQFCQKLLEGWHKPVDPMTFMQSGRTHPNSQFMKPPDLKPPLQGRKILFAGQGMIFGNKVPDLINVESILASLVQQGLLHGFISHTQGKFAIIGSKQKGGPLPAGFPPVWETLRARAEAENRTDECPGWVQKAKDLSLGGVVNLAGARPAGDNG</sequence>
<dbReference type="AlphaFoldDB" id="A0A218Z668"/>
<gene>
    <name evidence="1" type="ORF">B2J93_7577</name>
</gene>